<dbReference type="InterPro" id="IPR050681">
    <property type="entry name" value="CDF/SLC30A"/>
</dbReference>
<dbReference type="Gene3D" id="1.20.1510.10">
    <property type="entry name" value="Cation efflux protein transmembrane domain"/>
    <property type="match status" value="1"/>
</dbReference>
<reference evidence="6 7" key="1">
    <citation type="journal article" date="2017" name="Genome Biol. Evol.">
        <title>Comparative Genomic Analysis Identifies a Campylobacter Clade Deficient in Selenium Metabolism.</title>
        <authorList>
            <person name="Miller W.G."/>
            <person name="Yee E."/>
            <person name="Lopes B.S."/>
            <person name="Chapman M.H."/>
            <person name="Huynh S."/>
            <person name="Bono J.L."/>
            <person name="Parker C.T."/>
            <person name="Strachan N.J.C."/>
            <person name="Forbes K.J."/>
        </authorList>
    </citation>
    <scope>NUCLEOTIDE SEQUENCE [LARGE SCALE GENOMIC DNA]</scope>
    <source>
        <strain evidence="6 7">NCTC 13003</strain>
    </source>
</reference>
<evidence type="ECO:0000256" key="1">
    <source>
        <dbReference type="ARBA" id="ARBA00004141"/>
    </source>
</evidence>
<feature type="domain" description="Cation efflux protein transmembrane" evidence="5">
    <location>
        <begin position="26"/>
        <end position="225"/>
    </location>
</feature>
<evidence type="ECO:0000313" key="7">
    <source>
        <dbReference type="Proteomes" id="UP000194309"/>
    </source>
</evidence>
<dbReference type="Proteomes" id="UP000194309">
    <property type="component" value="Chromosome"/>
</dbReference>
<evidence type="ECO:0000313" key="6">
    <source>
        <dbReference type="EMBL" id="ARQ98794.1"/>
    </source>
</evidence>
<keyword evidence="2" id="KW-0812">Transmembrane</keyword>
<dbReference type="STRING" id="1660064.CIGN_0495"/>
<name>A0A1X9SRA5_9BACT</name>
<dbReference type="GO" id="GO:0005385">
    <property type="term" value="F:zinc ion transmembrane transporter activity"/>
    <property type="evidence" value="ECO:0007669"/>
    <property type="project" value="TreeGrafter"/>
</dbReference>
<accession>A0A381D860</accession>
<dbReference type="PANTHER" id="PTHR11562">
    <property type="entry name" value="CATION EFFLUX PROTEIN/ ZINC TRANSPORTER"/>
    <property type="match status" value="1"/>
</dbReference>
<dbReference type="AlphaFoldDB" id="A0A1X9SRA5"/>
<evidence type="ECO:0000259" key="5">
    <source>
        <dbReference type="Pfam" id="PF01545"/>
    </source>
</evidence>
<dbReference type="InterPro" id="IPR027469">
    <property type="entry name" value="Cation_efflux_TMD_sf"/>
</dbReference>
<keyword evidence="3" id="KW-1133">Transmembrane helix</keyword>
<dbReference type="InterPro" id="IPR058533">
    <property type="entry name" value="Cation_efflux_TM"/>
</dbReference>
<evidence type="ECO:0000256" key="4">
    <source>
        <dbReference type="ARBA" id="ARBA00023136"/>
    </source>
</evidence>
<comment type="subcellular location">
    <subcellularLocation>
        <location evidence="1">Membrane</location>
        <topology evidence="1">Multi-pass membrane protein</topology>
    </subcellularLocation>
</comment>
<dbReference type="NCBIfam" id="NF033827">
    <property type="entry name" value="CDF_efflux_DmeF"/>
    <property type="match status" value="1"/>
</dbReference>
<keyword evidence="7" id="KW-1185">Reference proteome</keyword>
<evidence type="ECO:0000256" key="3">
    <source>
        <dbReference type="ARBA" id="ARBA00022989"/>
    </source>
</evidence>
<dbReference type="GO" id="GO:0005886">
    <property type="term" value="C:plasma membrane"/>
    <property type="evidence" value="ECO:0007669"/>
    <property type="project" value="TreeGrafter"/>
</dbReference>
<keyword evidence="4" id="KW-0472">Membrane</keyword>
<sequence length="302" mass="33953">MSNNILNFSHNHNFHSANLTAKKNTLYAMIITISMMIAEIIGGIYFNSMALLADGWHMSSHALALGLAYFAYIMSNRYKSDARFSFGTYKMEILASYTSALSLLVIAFLMIYHSILKFINPESIAYKEAILIAIIGLMVNLICAWLLRSSHDHHHNHHHHDDLNLKAAYIHVLTDALTSILAIVALGFGLLFGADFLDPLMGIIGAILVLVWAIGLLRQSGKILLDANMNEPIVSEVVDILRLFRSDIEIKDLHLLKVANDKYTCIISLNSINPIDINLIKKELSKHEELVHIIVEIYPKKY</sequence>
<dbReference type="OrthoDB" id="9809646at2"/>
<evidence type="ECO:0000256" key="2">
    <source>
        <dbReference type="ARBA" id="ARBA00022692"/>
    </source>
</evidence>
<proteinExistence type="predicted"/>
<dbReference type="InterPro" id="IPR002524">
    <property type="entry name" value="Cation_efflux"/>
</dbReference>
<organism evidence="6 7">
    <name type="scientific">Campylobacter devanensis</name>
    <dbReference type="NCBI Taxonomy" id="3161138"/>
    <lineage>
        <taxon>Bacteria</taxon>
        <taxon>Pseudomonadati</taxon>
        <taxon>Campylobacterota</taxon>
        <taxon>Epsilonproteobacteria</taxon>
        <taxon>Campylobacterales</taxon>
        <taxon>Campylobacteraceae</taxon>
        <taxon>Campylobacter</taxon>
    </lineage>
</organism>
<dbReference type="Pfam" id="PF01545">
    <property type="entry name" value="Cation_efflux"/>
    <property type="match status" value="1"/>
</dbReference>
<dbReference type="NCBIfam" id="TIGR01297">
    <property type="entry name" value="CDF"/>
    <property type="match status" value="1"/>
</dbReference>
<dbReference type="SUPFAM" id="SSF161111">
    <property type="entry name" value="Cation efflux protein transmembrane domain-like"/>
    <property type="match status" value="1"/>
</dbReference>
<accession>A0A1X9SRA5</accession>
<dbReference type="PANTHER" id="PTHR11562:SF40">
    <property type="entry name" value="CATION EFFLUX SYSTEM PROTEIN"/>
    <property type="match status" value="1"/>
</dbReference>
<gene>
    <name evidence="6" type="ORF">CIGN_0495</name>
</gene>
<protein>
    <submittedName>
        <fullName evidence="6">Cation diffusion facilitator family transporter</fullName>
    </submittedName>
</protein>
<dbReference type="EMBL" id="CP018788">
    <property type="protein sequence ID" value="ARQ98794.1"/>
    <property type="molecule type" value="Genomic_DNA"/>
</dbReference>
<dbReference type="KEGG" id="cdev:CIGN_0495"/>